<dbReference type="AlphaFoldDB" id="A0A0M9DNE8"/>
<evidence type="ECO:0000259" key="1">
    <source>
        <dbReference type="Pfam" id="PF09706"/>
    </source>
</evidence>
<evidence type="ECO:0000313" key="2">
    <source>
        <dbReference type="EMBL" id="KOY83702.1"/>
    </source>
</evidence>
<dbReference type="NCBIfam" id="TIGR01908">
    <property type="entry name" value="cas_CXXC_CXXC"/>
    <property type="match status" value="1"/>
</dbReference>
<dbReference type="Proteomes" id="UP000037977">
    <property type="component" value="Unassembled WGS sequence"/>
</dbReference>
<dbReference type="InterPro" id="IPR019121">
    <property type="entry name" value="CRISPR-assoc_CXXC-CXXC_dom"/>
</dbReference>
<accession>A0A0M9DNE8</accession>
<dbReference type="EMBL" id="LGCI01000005">
    <property type="protein sequence ID" value="KOY83702.1"/>
    <property type="molecule type" value="Genomic_DNA"/>
</dbReference>
<dbReference type="InterPro" id="IPR010180">
    <property type="entry name" value="CRISPR-assoc_prot_CXXC-CXXC"/>
</dbReference>
<feature type="domain" description="CRISPR-associated protein CXXC-CXXC" evidence="1">
    <location>
        <begin position="15"/>
        <end position="52"/>
    </location>
</feature>
<keyword evidence="3" id="KW-1185">Reference proteome</keyword>
<organism evidence="2 3">
    <name type="scientific">Lysinibacillus macroides</name>
    <dbReference type="NCBI Taxonomy" id="33935"/>
    <lineage>
        <taxon>Bacteria</taxon>
        <taxon>Bacillati</taxon>
        <taxon>Bacillota</taxon>
        <taxon>Bacilli</taxon>
        <taxon>Bacillales</taxon>
        <taxon>Bacillaceae</taxon>
        <taxon>Lysinibacillus</taxon>
    </lineage>
</organism>
<dbReference type="Pfam" id="PF09706">
    <property type="entry name" value="Cas_CXXC_CXXC"/>
    <property type="match status" value="1"/>
</dbReference>
<comment type="caution">
    <text evidence="2">The sequence shown here is derived from an EMBL/GenBank/DDBJ whole genome shotgun (WGS) entry which is preliminary data.</text>
</comment>
<name>A0A0M9DNE8_9BACI</name>
<proteinExistence type="predicted"/>
<dbReference type="STRING" id="33935.ADM90_09105"/>
<dbReference type="PATRIC" id="fig|33935.3.peg.1307"/>
<protein>
    <submittedName>
        <fullName evidence="2">CRISPR-associated protein Cst1</fullName>
    </submittedName>
</protein>
<gene>
    <name evidence="2" type="ORF">ADM90_09105</name>
</gene>
<sequence length="328" mass="38958">MKTVSKAFDLTWVQNLGVDGARKSSHYWNHQRNLFICPICNIVYSCLPLGFTLKNGVGLFINNNQSFKELYAYNKIQLRDAQGEEYTRDKLEAMAYSKIVDEMYQHAENKKNVEIDNIQIVKYDRNHDTRPYTFNMLSREKAQQLYNSRKDFHYLTGKFTKENGEYISLYQEVIRRFYNGQSLYDLLYRLLRLKVEEDYKDIFSIHRILKISNYGLEEEKRMTDQELRGIRISGYELRKLYRGQDPKLNAISHRLLNALKVKNPNKFMETIVQAYNYKRHEKLGIPLFFTKALNNPEKFQTIGYAFLIGLNGAEFEQKDKAKEEKEHE</sequence>
<evidence type="ECO:0000313" key="3">
    <source>
        <dbReference type="Proteomes" id="UP000037977"/>
    </source>
</evidence>
<reference evidence="2 3" key="1">
    <citation type="submission" date="2015-07" db="EMBL/GenBank/DDBJ databases">
        <title>Genome sequencing project for genomic taxonomy and phylogenomics of Bacillus-like bacteria.</title>
        <authorList>
            <person name="Liu B."/>
            <person name="Wang J."/>
            <person name="Zhu Y."/>
            <person name="Liu G."/>
            <person name="Chen Q."/>
            <person name="Chen Z."/>
            <person name="Che J."/>
            <person name="Ge C."/>
            <person name="Shi H."/>
            <person name="Pan Z."/>
            <person name="Liu X."/>
        </authorList>
    </citation>
    <scope>NUCLEOTIDE SEQUENCE [LARGE SCALE GENOMIC DNA]</scope>
    <source>
        <strain evidence="2 3">DSM 54</strain>
    </source>
</reference>